<dbReference type="Pfam" id="PF14559">
    <property type="entry name" value="TPR_19"/>
    <property type="match status" value="1"/>
</dbReference>
<organism evidence="5 6">
    <name type="scientific">Candidatus Ozemobacter sibiricus</name>
    <dbReference type="NCBI Taxonomy" id="2268124"/>
    <lineage>
        <taxon>Bacteria</taxon>
        <taxon>Candidatus Ozemobacteria</taxon>
        <taxon>Candidatus Ozemobacterales</taxon>
        <taxon>Candidatus Ozemobacteraceae</taxon>
        <taxon>Candidatus Ozemobacter</taxon>
    </lineage>
</organism>
<evidence type="ECO:0000313" key="5">
    <source>
        <dbReference type="EMBL" id="RCK80708.1"/>
    </source>
</evidence>
<feature type="repeat" description="TPR" evidence="3">
    <location>
        <begin position="163"/>
        <end position="196"/>
    </location>
</feature>
<accession>A0A367ZRG6</accession>
<dbReference type="InterPro" id="IPR011990">
    <property type="entry name" value="TPR-like_helical_dom_sf"/>
</dbReference>
<protein>
    <recommendedName>
        <fullName evidence="4">Peptidase MA-like domain-containing protein</fullName>
    </recommendedName>
</protein>
<dbReference type="SMART" id="SM00028">
    <property type="entry name" value="TPR"/>
    <property type="match status" value="3"/>
</dbReference>
<keyword evidence="2 3" id="KW-0802">TPR repeat</keyword>
<dbReference type="InterPro" id="IPR019734">
    <property type="entry name" value="TPR_rpt"/>
</dbReference>
<dbReference type="SUPFAM" id="SSF48452">
    <property type="entry name" value="TPR-like"/>
    <property type="match status" value="1"/>
</dbReference>
<name>A0A367ZRG6_9BACT</name>
<evidence type="ECO:0000256" key="3">
    <source>
        <dbReference type="PROSITE-ProRule" id="PRU00339"/>
    </source>
</evidence>
<keyword evidence="1" id="KW-0677">Repeat</keyword>
<evidence type="ECO:0000313" key="6">
    <source>
        <dbReference type="Proteomes" id="UP000252355"/>
    </source>
</evidence>
<evidence type="ECO:0000259" key="4">
    <source>
        <dbReference type="Pfam" id="PF13485"/>
    </source>
</evidence>
<evidence type="ECO:0000256" key="2">
    <source>
        <dbReference type="ARBA" id="ARBA00022803"/>
    </source>
</evidence>
<dbReference type="AlphaFoldDB" id="A0A367ZRG6"/>
<dbReference type="Proteomes" id="UP000252355">
    <property type="component" value="Unassembled WGS sequence"/>
</dbReference>
<dbReference type="InterPro" id="IPR051012">
    <property type="entry name" value="CellSynth/LPSAsmb/PSIAsmb"/>
</dbReference>
<dbReference type="PROSITE" id="PS50005">
    <property type="entry name" value="TPR"/>
    <property type="match status" value="2"/>
</dbReference>
<dbReference type="Pfam" id="PF13485">
    <property type="entry name" value="Peptidase_MA_2"/>
    <property type="match status" value="1"/>
</dbReference>
<dbReference type="PANTHER" id="PTHR45586">
    <property type="entry name" value="TPR REPEAT-CONTAINING PROTEIN PA4667"/>
    <property type="match status" value="1"/>
</dbReference>
<dbReference type="EMBL" id="QOQW01000005">
    <property type="protein sequence ID" value="RCK80708.1"/>
    <property type="molecule type" value="Genomic_DNA"/>
</dbReference>
<dbReference type="InterPro" id="IPR039568">
    <property type="entry name" value="Peptidase_MA-like_dom"/>
</dbReference>
<reference evidence="5 6" key="1">
    <citation type="submission" date="2018-05" db="EMBL/GenBank/DDBJ databases">
        <title>A metagenomic window into the 2 km-deep terrestrial subsurface aquifer revealed taxonomically and functionally diverse microbial community comprising novel uncultured bacterial lineages.</title>
        <authorList>
            <person name="Kadnikov V.V."/>
            <person name="Mardanov A.V."/>
            <person name="Beletsky A.V."/>
            <person name="Banks D."/>
            <person name="Pimenov N.V."/>
            <person name="Frank Y.A."/>
            <person name="Karnachuk O.V."/>
            <person name="Ravin N.V."/>
        </authorList>
    </citation>
    <scope>NUCLEOTIDE SEQUENCE [LARGE SCALE GENOMIC DNA]</scope>
    <source>
        <strain evidence="5">BY5</strain>
    </source>
</reference>
<dbReference type="Gene3D" id="1.25.40.10">
    <property type="entry name" value="Tetratricopeptide repeat domain"/>
    <property type="match status" value="1"/>
</dbReference>
<feature type="repeat" description="TPR" evidence="3">
    <location>
        <begin position="95"/>
        <end position="128"/>
    </location>
</feature>
<gene>
    <name evidence="5" type="ORF">OZSIB_3021</name>
</gene>
<comment type="caution">
    <text evidence="5">The sequence shown here is derived from an EMBL/GenBank/DDBJ whole genome shotgun (WGS) entry which is preliminary data.</text>
</comment>
<dbReference type="PANTHER" id="PTHR45586:SF1">
    <property type="entry name" value="LIPOPOLYSACCHARIDE ASSEMBLY PROTEIN B"/>
    <property type="match status" value="1"/>
</dbReference>
<sequence length="453" mass="51323">MRLSMFRRSLLPLVASLGLAVGFFLLPIPGQADQWTDLTRRIEALRQQIDRGEATDELRQKMATLLRIRSTQPDLAADERLGYLQEALEFAPDDERLAYELARAGYEVGDANLAYEHIQRALALAPEDFHNQLLAGFICRSLLRYDEAVNFLEKARDLKPDHVPTLISLGRTYAELRQFDRAIDVWETALTMRPSSEEAAELRERIEKAQRQEAATGGGDAMESHRFVVQFSGPTRDDLAAMALDTLDEVFDLVAGELQVKPEGKVFVVFYRKADFHQVNDSQGWVGGYAQNLRIGVPYEDGPLDGPRIKSLFAHELTHILVNVLTNRNHPAWLTEGLAEYYEAKVRYGDGFAFHPADRHLFETKFKTLPSFPRLNAIELNMKTKGNDEEISLKYIHSKVAVAFLLQRFGLPALLEIFQVLARGRPIEEAIESGTGRNMSDFETELTEFIRAE</sequence>
<evidence type="ECO:0000256" key="1">
    <source>
        <dbReference type="ARBA" id="ARBA00022737"/>
    </source>
</evidence>
<feature type="domain" description="Peptidase MA-like" evidence="4">
    <location>
        <begin position="312"/>
        <end position="451"/>
    </location>
</feature>
<proteinExistence type="predicted"/>